<evidence type="ECO:0000313" key="1">
    <source>
        <dbReference type="EMBL" id="KAF3554355.1"/>
    </source>
</evidence>
<protein>
    <recommendedName>
        <fullName evidence="3">Reverse transcriptase zinc-binding domain-containing protein</fullName>
    </recommendedName>
</protein>
<organism evidence="1 2">
    <name type="scientific">Brassica cretica</name>
    <name type="common">Mustard</name>
    <dbReference type="NCBI Taxonomy" id="69181"/>
    <lineage>
        <taxon>Eukaryota</taxon>
        <taxon>Viridiplantae</taxon>
        <taxon>Streptophyta</taxon>
        <taxon>Embryophyta</taxon>
        <taxon>Tracheophyta</taxon>
        <taxon>Spermatophyta</taxon>
        <taxon>Magnoliopsida</taxon>
        <taxon>eudicotyledons</taxon>
        <taxon>Gunneridae</taxon>
        <taxon>Pentapetalae</taxon>
        <taxon>rosids</taxon>
        <taxon>malvids</taxon>
        <taxon>Brassicales</taxon>
        <taxon>Brassicaceae</taxon>
        <taxon>Brassiceae</taxon>
        <taxon>Brassica</taxon>
    </lineage>
</organism>
<comment type="caution">
    <text evidence="1">The sequence shown here is derived from an EMBL/GenBank/DDBJ whole genome shotgun (WGS) entry which is preliminary data.</text>
</comment>
<evidence type="ECO:0008006" key="3">
    <source>
        <dbReference type="Google" id="ProtNLM"/>
    </source>
</evidence>
<evidence type="ECO:0000313" key="2">
    <source>
        <dbReference type="Proteomes" id="UP000712600"/>
    </source>
</evidence>
<sequence length="166" mass="19605">MEAHHTTRVSWKIVTKEKSQGGLGIKDLYTWNRACTLKLIWLLFFQSGSVWVAWFKSEILDNDLSNFWTTKPNHRHSWLANKLFKIRGEIYTWIKMRIQNGESCRFWTDNWYPGGSIMELITRGRDTRLGIRRNATIADLYRDGRWLLPAPRSEDQVNIIAFLTTI</sequence>
<dbReference type="AlphaFoldDB" id="A0A8S9QYH1"/>
<proteinExistence type="predicted"/>
<dbReference type="EMBL" id="QGKX02000996">
    <property type="protein sequence ID" value="KAF3554355.1"/>
    <property type="molecule type" value="Genomic_DNA"/>
</dbReference>
<dbReference type="Proteomes" id="UP000712600">
    <property type="component" value="Unassembled WGS sequence"/>
</dbReference>
<gene>
    <name evidence="1" type="ORF">F2Q69_00014337</name>
</gene>
<name>A0A8S9QYH1_BRACR</name>
<reference evidence="1" key="1">
    <citation type="submission" date="2019-12" db="EMBL/GenBank/DDBJ databases">
        <title>Genome sequencing and annotation of Brassica cretica.</title>
        <authorList>
            <person name="Studholme D.J."/>
            <person name="Sarris P."/>
        </authorList>
    </citation>
    <scope>NUCLEOTIDE SEQUENCE</scope>
    <source>
        <strain evidence="1">PFS-109/04</strain>
        <tissue evidence="1">Leaf</tissue>
    </source>
</reference>
<accession>A0A8S9QYH1</accession>